<keyword evidence="1" id="KW-0489">Methyltransferase</keyword>
<reference evidence="9" key="1">
    <citation type="submission" date="2020-05" db="EMBL/GenBank/DDBJ databases">
        <authorList>
            <person name="Chiriac C."/>
            <person name="Salcher M."/>
            <person name="Ghai R."/>
            <person name="Kavagutti S V."/>
        </authorList>
    </citation>
    <scope>NUCLEOTIDE SEQUENCE</scope>
</reference>
<dbReference type="SUPFAM" id="SSF82282">
    <property type="entry name" value="Homocysteine S-methyltransferase"/>
    <property type="match status" value="1"/>
</dbReference>
<evidence type="ECO:0000313" key="7">
    <source>
        <dbReference type="EMBL" id="CAB4852384.1"/>
    </source>
</evidence>
<evidence type="ECO:0000313" key="4">
    <source>
        <dbReference type="EMBL" id="CAB4364789.1"/>
    </source>
</evidence>
<dbReference type="PANTHER" id="PTHR11103">
    <property type="entry name" value="SLR1189 PROTEIN"/>
    <property type="match status" value="1"/>
</dbReference>
<organism evidence="9">
    <name type="scientific">freshwater metagenome</name>
    <dbReference type="NCBI Taxonomy" id="449393"/>
    <lineage>
        <taxon>unclassified sequences</taxon>
        <taxon>metagenomes</taxon>
        <taxon>ecological metagenomes</taxon>
    </lineage>
</organism>
<accession>A0A6J7Q2I3</accession>
<dbReference type="AlphaFoldDB" id="A0A6J7Q2I3"/>
<dbReference type="GO" id="GO:0032259">
    <property type="term" value="P:methylation"/>
    <property type="evidence" value="ECO:0007669"/>
    <property type="project" value="UniProtKB-KW"/>
</dbReference>
<proteinExistence type="predicted"/>
<dbReference type="InterPro" id="IPR003726">
    <property type="entry name" value="HCY_dom"/>
</dbReference>
<dbReference type="PROSITE" id="PS50970">
    <property type="entry name" value="HCY"/>
    <property type="match status" value="1"/>
</dbReference>
<evidence type="ECO:0000313" key="6">
    <source>
        <dbReference type="EMBL" id="CAB4804359.1"/>
    </source>
</evidence>
<dbReference type="GO" id="GO:0008168">
    <property type="term" value="F:methyltransferase activity"/>
    <property type="evidence" value="ECO:0007669"/>
    <property type="project" value="UniProtKB-KW"/>
</dbReference>
<evidence type="ECO:0000313" key="5">
    <source>
        <dbReference type="EMBL" id="CAB4748977.1"/>
    </source>
</evidence>
<feature type="domain" description="Hcy-binding" evidence="3">
    <location>
        <begin position="3"/>
        <end position="292"/>
    </location>
</feature>
<gene>
    <name evidence="5" type="ORF">UFOPK2656_03421</name>
    <name evidence="6" type="ORF">UFOPK3099_00316</name>
    <name evidence="7" type="ORF">UFOPK3267_02051</name>
    <name evidence="8" type="ORF">UFOPK3651_03257</name>
    <name evidence="9" type="ORF">UFOPK3931_02843</name>
    <name evidence="4" type="ORF">UFOPK4189_02549</name>
</gene>
<dbReference type="Pfam" id="PF02574">
    <property type="entry name" value="S-methyl_trans"/>
    <property type="match status" value="1"/>
</dbReference>
<dbReference type="Gene3D" id="3.20.20.330">
    <property type="entry name" value="Homocysteine-binding-like domain"/>
    <property type="match status" value="1"/>
</dbReference>
<dbReference type="PANTHER" id="PTHR11103:SF18">
    <property type="entry name" value="SLR1189 PROTEIN"/>
    <property type="match status" value="1"/>
</dbReference>
<evidence type="ECO:0000313" key="9">
    <source>
        <dbReference type="EMBL" id="CAB5011496.1"/>
    </source>
</evidence>
<dbReference type="EMBL" id="CAFBIY010000126">
    <property type="protein sequence ID" value="CAB4852384.1"/>
    <property type="molecule type" value="Genomic_DNA"/>
</dbReference>
<evidence type="ECO:0000256" key="2">
    <source>
        <dbReference type="ARBA" id="ARBA00022679"/>
    </source>
</evidence>
<dbReference type="NCBIfam" id="NF005718">
    <property type="entry name" value="PRK07534.1"/>
    <property type="match status" value="1"/>
</dbReference>
<name>A0A6J7Q2I3_9ZZZZ</name>
<evidence type="ECO:0000256" key="1">
    <source>
        <dbReference type="ARBA" id="ARBA00022603"/>
    </source>
</evidence>
<evidence type="ECO:0000313" key="8">
    <source>
        <dbReference type="EMBL" id="CAB4957053.1"/>
    </source>
</evidence>
<dbReference type="EMBL" id="CAESGF010000018">
    <property type="protein sequence ID" value="CAB4364789.1"/>
    <property type="molecule type" value="Genomic_DNA"/>
</dbReference>
<dbReference type="EMBL" id="CAFBMT010000034">
    <property type="protein sequence ID" value="CAB4957053.1"/>
    <property type="molecule type" value="Genomic_DNA"/>
</dbReference>
<keyword evidence="2" id="KW-0808">Transferase</keyword>
<dbReference type="EMBL" id="CAEZYF010000038">
    <property type="protein sequence ID" value="CAB4748977.1"/>
    <property type="molecule type" value="Genomic_DNA"/>
</dbReference>
<protein>
    <submittedName>
        <fullName evidence="9">Unannotated protein</fullName>
    </submittedName>
</protein>
<sequence>MRTSLSDLLATGRVLLADGATGTNYFAAGLTAGEPPEFWIVDHPERVQALHRQFVDAGADIILTNTFGCNPHRLKLHKAQDRTFELAKRAAELAREVADASPRPVVVAGSVGPTGELFEPLGALTHDAAVASFAEGIRGLKAGGADVAWIETMSAAEEVHAAATAAIQEGMPYVVTCSFDTAGRTMMGLLPANFDALFTDEPEAPLAVGANCGVGASDILVTLLEMGTTSQRALISKGNCGVPQFHGTEIVYSGTPDLMGKYAALAVDAGARIVGGCCGTTPEHLASMRAAIDAHPNAGDKPTIDSIVSAIGPLTNSAPSEVVTDRRPRRSRG</sequence>
<dbReference type="InterPro" id="IPR036589">
    <property type="entry name" value="HCY_dom_sf"/>
</dbReference>
<dbReference type="EMBL" id="CAFBOL010000111">
    <property type="protein sequence ID" value="CAB5011496.1"/>
    <property type="molecule type" value="Genomic_DNA"/>
</dbReference>
<evidence type="ECO:0000259" key="3">
    <source>
        <dbReference type="PROSITE" id="PS50970"/>
    </source>
</evidence>
<dbReference type="EMBL" id="CAFAAV010000014">
    <property type="protein sequence ID" value="CAB4804359.1"/>
    <property type="molecule type" value="Genomic_DNA"/>
</dbReference>